<dbReference type="Proteomes" id="UP000003082">
    <property type="component" value="Unassembled WGS sequence"/>
</dbReference>
<evidence type="ECO:0000313" key="2">
    <source>
        <dbReference type="EMBL" id="EEF13951.1"/>
    </source>
</evidence>
<evidence type="ECO:0000256" key="1">
    <source>
        <dbReference type="SAM" id="Phobius"/>
    </source>
</evidence>
<accession>B9D239</accession>
<keyword evidence="3" id="KW-1185">Reference proteome</keyword>
<name>B9D239_CAMRE</name>
<organism evidence="2 3">
    <name type="scientific">Campylobacter rectus RM3267</name>
    <dbReference type="NCBI Taxonomy" id="553218"/>
    <lineage>
        <taxon>Bacteria</taxon>
        <taxon>Pseudomonadati</taxon>
        <taxon>Campylobacterota</taxon>
        <taxon>Epsilonproteobacteria</taxon>
        <taxon>Campylobacterales</taxon>
        <taxon>Campylobacteraceae</taxon>
        <taxon>Campylobacter</taxon>
    </lineage>
</organism>
<feature type="transmembrane region" description="Helical" evidence="1">
    <location>
        <begin position="6"/>
        <end position="24"/>
    </location>
</feature>
<keyword evidence="1" id="KW-0812">Transmembrane</keyword>
<reference evidence="2 3" key="1">
    <citation type="submission" date="2008-08" db="EMBL/GenBank/DDBJ databases">
        <authorList>
            <person name="Madupu R."/>
            <person name="Durkin A.S."/>
            <person name="Torralba M."/>
            <person name="Methe B."/>
            <person name="Sutton G.G."/>
            <person name="Strausberg R.L."/>
            <person name="Nelson K.E."/>
        </authorList>
    </citation>
    <scope>NUCLEOTIDE SEQUENCE [LARGE SCALE GENOMIC DNA]</scope>
    <source>
        <strain evidence="2 3">RM3267</strain>
    </source>
</reference>
<protein>
    <submittedName>
        <fullName evidence="2">Uncharacterized protein</fullName>
    </submittedName>
</protein>
<proteinExistence type="predicted"/>
<keyword evidence="1" id="KW-1133">Transmembrane helix</keyword>
<evidence type="ECO:0000313" key="3">
    <source>
        <dbReference type="Proteomes" id="UP000003082"/>
    </source>
</evidence>
<keyword evidence="1" id="KW-0472">Membrane</keyword>
<dbReference type="AlphaFoldDB" id="B9D239"/>
<comment type="caution">
    <text evidence="2">The sequence shown here is derived from an EMBL/GenBank/DDBJ whole genome shotgun (WGS) entry which is preliminary data.</text>
</comment>
<dbReference type="STRING" id="553218.CAMRE0001_0916"/>
<sequence length="42" mass="5045">MLKFKFYFFGFVNFVALVFILSALTEWKFEGILIASMFFSFF</sequence>
<gene>
    <name evidence="2" type="ORF">CAMRE0001_0916</name>
</gene>
<dbReference type="EMBL" id="ACFU01000011">
    <property type="protein sequence ID" value="EEF13951.1"/>
    <property type="molecule type" value="Genomic_DNA"/>
</dbReference>